<dbReference type="Proteomes" id="UP000054387">
    <property type="component" value="Unassembled WGS sequence"/>
</dbReference>
<dbReference type="AlphaFoldDB" id="A0A0W1R947"/>
<keyword evidence="3" id="KW-1185">Reference proteome</keyword>
<gene>
    <name evidence="2" type="ORF">AUR64_08710</name>
</gene>
<feature type="region of interest" description="Disordered" evidence="1">
    <location>
        <begin position="130"/>
        <end position="153"/>
    </location>
</feature>
<evidence type="ECO:0000313" key="3">
    <source>
        <dbReference type="Proteomes" id="UP000054387"/>
    </source>
</evidence>
<dbReference type="RefSeq" id="WP_071391250.1">
    <property type="nucleotide sequence ID" value="NZ_LOPU01000018.1"/>
</dbReference>
<dbReference type="Pfam" id="PF23955">
    <property type="entry name" value="DUF7284"/>
    <property type="match status" value="1"/>
</dbReference>
<organism evidence="2 3">
    <name type="scientific">Haloprofundus marisrubri</name>
    <dbReference type="NCBI Taxonomy" id="1514971"/>
    <lineage>
        <taxon>Archaea</taxon>
        <taxon>Methanobacteriati</taxon>
        <taxon>Methanobacteriota</taxon>
        <taxon>Stenosarchaea group</taxon>
        <taxon>Halobacteria</taxon>
        <taxon>Halobacteriales</taxon>
        <taxon>Haloferacaceae</taxon>
        <taxon>Haloprofundus</taxon>
    </lineage>
</organism>
<dbReference type="InterPro" id="IPR055708">
    <property type="entry name" value="DUF7284"/>
</dbReference>
<accession>A0A0W1R947</accession>
<dbReference type="STRING" id="1514971.AUR64_08710"/>
<comment type="caution">
    <text evidence="2">The sequence shown here is derived from an EMBL/GenBank/DDBJ whole genome shotgun (WGS) entry which is preliminary data.</text>
</comment>
<dbReference type="OrthoDB" id="203217at2157"/>
<reference evidence="2 3" key="1">
    <citation type="submission" date="2015-12" db="EMBL/GenBank/DDBJ databases">
        <title>Haloprofundus marisrubri gen. nov., sp. nov., an extremely halophilic archaeon isolated from the Discovery deep brine-seawater interface in the Red Sea.</title>
        <authorList>
            <person name="Zhang G."/>
            <person name="Stingl U."/>
            <person name="Rashid M."/>
        </authorList>
    </citation>
    <scope>NUCLEOTIDE SEQUENCE [LARGE SCALE GENOMIC DNA]</scope>
    <source>
        <strain evidence="2 3">SB9</strain>
    </source>
</reference>
<name>A0A0W1R947_9EURY</name>
<dbReference type="EMBL" id="LOPU01000018">
    <property type="protein sequence ID" value="KTG09712.1"/>
    <property type="molecule type" value="Genomic_DNA"/>
</dbReference>
<evidence type="ECO:0000256" key="1">
    <source>
        <dbReference type="SAM" id="MobiDB-lite"/>
    </source>
</evidence>
<proteinExistence type="predicted"/>
<protein>
    <submittedName>
        <fullName evidence="2">Uncharacterized protein</fullName>
    </submittedName>
</protein>
<sequence>MTSTVLDAALCLLLVSAAAVTLASVPSDSPELATDTDASQVAETLSTSTAEIGYTLAPGARRANDSERFPVTDGLVFERYAHGTLAQLLAESTLATPTVGDERLTHTGDDFQQQARAAVAQSIPPRTHIVADWRPHPGSSVGSKTTVGEAPPPSADVHVAVLTVPTATALDEDMVARRAISDGFAGVATVVSERLVRTWFPPKRTRLALGDDYPTSSLVRYRYHRAAELTGATLPTTLNRSTVSTANARLVSALEPRVESDLREQFDSPVGAAAGLSDGRVRITVRRWSA</sequence>
<evidence type="ECO:0000313" key="2">
    <source>
        <dbReference type="EMBL" id="KTG09712.1"/>
    </source>
</evidence>